<protein>
    <submittedName>
        <fullName evidence="3">Uncharacterized protein LOC129924600</fullName>
    </submittedName>
</protein>
<dbReference type="Proteomes" id="UP001165740">
    <property type="component" value="Chromosome 2"/>
</dbReference>
<feature type="coiled-coil region" evidence="1">
    <location>
        <begin position="709"/>
        <end position="797"/>
    </location>
</feature>
<reference evidence="3" key="1">
    <citation type="submission" date="2025-08" db="UniProtKB">
        <authorList>
            <consortium name="RefSeq"/>
        </authorList>
    </citation>
    <scope>IDENTIFICATION</scope>
</reference>
<dbReference type="OMA" id="REFQTDK"/>
<evidence type="ECO:0000256" key="1">
    <source>
        <dbReference type="SAM" id="Coils"/>
    </source>
</evidence>
<dbReference type="InterPro" id="IPR012337">
    <property type="entry name" value="RNaseH-like_sf"/>
</dbReference>
<evidence type="ECO:0000313" key="2">
    <source>
        <dbReference type="Proteomes" id="UP001165740"/>
    </source>
</evidence>
<proteinExistence type="predicted"/>
<dbReference type="AlphaFoldDB" id="A0A9W2ZNE7"/>
<dbReference type="RefSeq" id="XP_055876485.1">
    <property type="nucleotide sequence ID" value="XM_056020510.1"/>
</dbReference>
<dbReference type="PANTHER" id="PTHR37162:SF11">
    <property type="match status" value="1"/>
</dbReference>
<dbReference type="PANTHER" id="PTHR37162">
    <property type="entry name" value="HAT FAMILY DIMERISATION DOMAINCONTAINING PROTEIN-RELATED"/>
    <property type="match status" value="1"/>
</dbReference>
<dbReference type="OrthoDB" id="6152995at2759"/>
<name>A0A9W2ZNE7_BIOGL</name>
<organism evidence="2 3">
    <name type="scientific">Biomphalaria glabrata</name>
    <name type="common">Bloodfluke planorb</name>
    <name type="synonym">Freshwater snail</name>
    <dbReference type="NCBI Taxonomy" id="6526"/>
    <lineage>
        <taxon>Eukaryota</taxon>
        <taxon>Metazoa</taxon>
        <taxon>Spiralia</taxon>
        <taxon>Lophotrochozoa</taxon>
        <taxon>Mollusca</taxon>
        <taxon>Gastropoda</taxon>
        <taxon>Heterobranchia</taxon>
        <taxon>Euthyneura</taxon>
        <taxon>Panpulmonata</taxon>
        <taxon>Hygrophila</taxon>
        <taxon>Lymnaeoidea</taxon>
        <taxon>Planorbidae</taxon>
        <taxon>Biomphalaria</taxon>
    </lineage>
</organism>
<evidence type="ECO:0000313" key="3">
    <source>
        <dbReference type="RefSeq" id="XP_055876485.1"/>
    </source>
</evidence>
<gene>
    <name evidence="3" type="primary">LOC129924600</name>
</gene>
<dbReference type="GeneID" id="129924600"/>
<dbReference type="SUPFAM" id="SSF53098">
    <property type="entry name" value="Ribonuclease H-like"/>
    <property type="match status" value="1"/>
</dbReference>
<keyword evidence="1" id="KW-0175">Coiled coil</keyword>
<accession>A0A9W2ZNE7</accession>
<sequence length="801" mass="90823">MPKYGTSFNALWLEKDIYRSWLQKSSVSDTKAFCRHCKKLIDILCMGEAALKSHMKSDKHKRESGKSDGCLMIAPIFAKKAATVTATVTCPTAMPPTPQVQAAQVIDPSQNIPTTSTSTQAQSSIKSHVTTEETINAEILWALKVVCSHYSYNSCHDIADHFARMFPDSNIAKKMSCGKDKISYLVSFGLGPYFQDLLKDKLKTVNDGFVLLFDESLNRELNKKQMDMHVRYWDTDKVVTRYYGSAFLGHATAQDMHQKLCENFHFDGKSVVQISMDGPNVNWALFKLLNEDLQKASEKKFVDIGSCGLHTMHNAFRAGLASTGWELGHFFSSLSWLFKDTPARREDFTSLTGSSDFPLEHCQHRWVENVEVAERALKVWPHVKKFIQSLITAKKAINTKSFEHLKGCMDDVLLIAKIESFISIAKVLQPFLKRYQTDAPLLPFMAQDLFNMLRSLLQRFVTPAVFKECTSVTALLSADLSDIKNLLPPGEVDIGFKAKSAVKEIKSKASARDIFNFQMESRKFLVTTAIKLMTKSPLKNQLVQCLKWLQPKNIVEDFDGSLRDLDATLSYLVELGRVSADDCDDIKSEFTQWHSSIVTTNSIVFQSFSIQCDRLDTFFNQHINSEFSKLWALIRGILILSHGQAQVERGFSTNKETMCVNMMERTLIAKRMICNSIEAMGGIKNVTISSGMRMAAASARSKYRIYLEERAEEEKRKNLKRKRNDQFEELEAMKAKKARFERDITSLTDSADKLAEKAENTNSHKFLIESNALRRSAKLKKEQIEKLTLEIETKVREISGL</sequence>
<keyword evidence="2" id="KW-1185">Reference proteome</keyword>